<proteinExistence type="inferred from homology"/>
<evidence type="ECO:0000256" key="5">
    <source>
        <dbReference type="SAM" id="Phobius"/>
    </source>
</evidence>
<keyword evidence="4" id="KW-0342">GTP-binding</keyword>
<reference evidence="7" key="2">
    <citation type="submission" date="2025-09" db="UniProtKB">
        <authorList>
            <consortium name="Ensembl"/>
        </authorList>
    </citation>
    <scope>IDENTIFICATION</scope>
</reference>
<evidence type="ECO:0000259" key="6">
    <source>
        <dbReference type="PROSITE" id="PS51716"/>
    </source>
</evidence>
<dbReference type="GO" id="GO:0005525">
    <property type="term" value="F:GTP binding"/>
    <property type="evidence" value="ECO:0007669"/>
    <property type="project" value="UniProtKB-KW"/>
</dbReference>
<dbReference type="InterPro" id="IPR007743">
    <property type="entry name" value="Immunity-related_GTPase-like"/>
</dbReference>
<organism evidence="7 8">
    <name type="scientific">Gopherus evgoodei</name>
    <name type="common">Goodes thornscrub tortoise</name>
    <dbReference type="NCBI Taxonomy" id="1825980"/>
    <lineage>
        <taxon>Eukaryota</taxon>
        <taxon>Metazoa</taxon>
        <taxon>Chordata</taxon>
        <taxon>Craniata</taxon>
        <taxon>Vertebrata</taxon>
        <taxon>Euteleostomi</taxon>
        <taxon>Archelosauria</taxon>
        <taxon>Testudinata</taxon>
        <taxon>Testudines</taxon>
        <taxon>Cryptodira</taxon>
        <taxon>Durocryptodira</taxon>
        <taxon>Testudinoidea</taxon>
        <taxon>Testudinidae</taxon>
        <taxon>Gopherus</taxon>
    </lineage>
</organism>
<dbReference type="InterPro" id="IPR051515">
    <property type="entry name" value="IRG"/>
</dbReference>
<gene>
    <name evidence="7" type="primary">LOC115640453</name>
</gene>
<dbReference type="Proteomes" id="UP000694390">
    <property type="component" value="Unassembled WGS sequence"/>
</dbReference>
<evidence type="ECO:0000313" key="8">
    <source>
        <dbReference type="Proteomes" id="UP000694390"/>
    </source>
</evidence>
<keyword evidence="3" id="KW-0378">Hydrolase</keyword>
<protein>
    <submittedName>
        <fullName evidence="7">Interferon-inducible GTPase 5-like</fullName>
    </submittedName>
</protein>
<accession>A0A8C4YP43</accession>
<evidence type="ECO:0000313" key="7">
    <source>
        <dbReference type="Ensembl" id="ENSGEVP00005028789.1"/>
    </source>
</evidence>
<dbReference type="GeneTree" id="ENSGT00950000183007"/>
<comment type="similarity">
    <text evidence="1">Belongs to the TRAFAC class dynamin-like GTPase superfamily. IRG family.</text>
</comment>
<dbReference type="Ensembl" id="ENSGEVT00005030262.1">
    <property type="protein sequence ID" value="ENSGEVP00005028789.1"/>
    <property type="gene ID" value="ENSGEVG00005020225.1"/>
</dbReference>
<dbReference type="Gene3D" id="3.40.50.300">
    <property type="entry name" value="P-loop containing nucleotide triphosphate hydrolases"/>
    <property type="match status" value="1"/>
</dbReference>
<keyword evidence="2" id="KW-0547">Nucleotide-binding</keyword>
<dbReference type="PANTHER" id="PTHR32341:SF10">
    <property type="entry name" value="INTERFERON-INDUCIBLE GTPASE 5"/>
    <property type="match status" value="1"/>
</dbReference>
<dbReference type="InterPro" id="IPR030385">
    <property type="entry name" value="G_IRG_dom"/>
</dbReference>
<feature type="transmembrane region" description="Helical" evidence="5">
    <location>
        <begin position="488"/>
        <end position="508"/>
    </location>
</feature>
<keyword evidence="8" id="KW-1185">Reference proteome</keyword>
<dbReference type="InterPro" id="IPR027417">
    <property type="entry name" value="P-loop_NTPase"/>
</dbReference>
<evidence type="ECO:0000256" key="1">
    <source>
        <dbReference type="ARBA" id="ARBA00005429"/>
    </source>
</evidence>
<dbReference type="GO" id="GO:0016787">
    <property type="term" value="F:hydrolase activity"/>
    <property type="evidence" value="ECO:0007669"/>
    <property type="project" value="UniProtKB-KW"/>
</dbReference>
<dbReference type="AlphaFoldDB" id="A0A8C4YP43"/>
<sequence>MSTLSPPDSMVTFRAGCPPGNTLGGGTYLGPALSLPYYPPQPAHARGEALPCFLSQLLLSLSLARDRAGARATGESQGHRQRQAEEAWQGVGGLAGRGGARSPQTVREQLRHWGETGVSCAHRLLPLPGDHQPHLRSAQPGGRLSTMALDEFRTAVHHGNLADAISIVQQRPPQWFNSHTLSIAVTGESGSGKSSLINAMLGRHAGDEGAAETGMLDTMTEPMAYPDPFLPGITFWDMPGMGTAYFPLNTYCEQLNLSRFDFFIIVGSQRFRSEHARLVHEIQRMGKRFYFVRSKADMDLDASRRQRPSSYNEERILEQIREDCRGGIAAEGVGHRKVFVVSSWEPNRYDFPLLRQTLQTELLHLKRHAFLLSLTAVASPIINEKKATLKGEIWKTALFSCLLAVIPIPGLAFLYTFFSFRKHLFQYYSSFGVDDRALSALARQVGNPVWELTAVMTSLGTTPMTALKLLADSVGAAVMLAEYSWKRLPVFGAMVSGGVVLVTTYFMLRKCLASVAEDTQRVLSKALEAEREKAS</sequence>
<feature type="domain" description="IRG-type G" evidence="6">
    <location>
        <begin position="179"/>
        <end position="361"/>
    </location>
</feature>
<reference evidence="7" key="1">
    <citation type="submission" date="2025-08" db="UniProtKB">
        <authorList>
            <consortium name="Ensembl"/>
        </authorList>
    </citation>
    <scope>IDENTIFICATION</scope>
</reference>
<dbReference type="Pfam" id="PF05049">
    <property type="entry name" value="IIGP"/>
    <property type="match status" value="1"/>
</dbReference>
<feature type="transmembrane region" description="Helical" evidence="5">
    <location>
        <begin position="397"/>
        <end position="418"/>
    </location>
</feature>
<keyword evidence="5" id="KW-0812">Transmembrane</keyword>
<dbReference type="GO" id="GO:0016020">
    <property type="term" value="C:membrane"/>
    <property type="evidence" value="ECO:0007669"/>
    <property type="project" value="InterPro"/>
</dbReference>
<keyword evidence="5" id="KW-0472">Membrane</keyword>
<dbReference type="FunFam" id="3.40.50.300:FF:000541">
    <property type="entry name" value="Immunity related GTPase M"/>
    <property type="match status" value="1"/>
</dbReference>
<dbReference type="PROSITE" id="PS51716">
    <property type="entry name" value="G_IRG"/>
    <property type="match status" value="1"/>
</dbReference>
<name>A0A8C4YP43_9SAUR</name>
<evidence type="ECO:0000256" key="3">
    <source>
        <dbReference type="ARBA" id="ARBA00022801"/>
    </source>
</evidence>
<evidence type="ECO:0000256" key="4">
    <source>
        <dbReference type="ARBA" id="ARBA00023134"/>
    </source>
</evidence>
<dbReference type="SUPFAM" id="SSF52540">
    <property type="entry name" value="P-loop containing nucleoside triphosphate hydrolases"/>
    <property type="match status" value="1"/>
</dbReference>
<dbReference type="PANTHER" id="PTHR32341">
    <property type="entry name" value="INTERFERON-INDUCIBLE GTPASE"/>
    <property type="match status" value="1"/>
</dbReference>
<dbReference type="OrthoDB" id="422720at2759"/>
<evidence type="ECO:0000256" key="2">
    <source>
        <dbReference type="ARBA" id="ARBA00022741"/>
    </source>
</evidence>
<keyword evidence="5" id="KW-1133">Transmembrane helix</keyword>